<accession>A0A843VW83</accession>
<comment type="caution">
    <text evidence="1">The sequence shown here is derived from an EMBL/GenBank/DDBJ whole genome shotgun (WGS) entry which is preliminary data.</text>
</comment>
<dbReference type="Proteomes" id="UP000652761">
    <property type="component" value="Unassembled WGS sequence"/>
</dbReference>
<organism evidence="1 2">
    <name type="scientific">Colocasia esculenta</name>
    <name type="common">Wild taro</name>
    <name type="synonym">Arum esculentum</name>
    <dbReference type="NCBI Taxonomy" id="4460"/>
    <lineage>
        <taxon>Eukaryota</taxon>
        <taxon>Viridiplantae</taxon>
        <taxon>Streptophyta</taxon>
        <taxon>Embryophyta</taxon>
        <taxon>Tracheophyta</taxon>
        <taxon>Spermatophyta</taxon>
        <taxon>Magnoliopsida</taxon>
        <taxon>Liliopsida</taxon>
        <taxon>Araceae</taxon>
        <taxon>Aroideae</taxon>
        <taxon>Colocasieae</taxon>
        <taxon>Colocasia</taxon>
    </lineage>
</organism>
<proteinExistence type="predicted"/>
<reference evidence="1" key="1">
    <citation type="submission" date="2017-07" db="EMBL/GenBank/DDBJ databases">
        <title>Taro Niue Genome Assembly and Annotation.</title>
        <authorList>
            <person name="Atibalentja N."/>
            <person name="Keating K."/>
            <person name="Fields C.J."/>
        </authorList>
    </citation>
    <scope>NUCLEOTIDE SEQUENCE</scope>
    <source>
        <strain evidence="1">Niue_2</strain>
        <tissue evidence="1">Leaf</tissue>
    </source>
</reference>
<evidence type="ECO:0000313" key="1">
    <source>
        <dbReference type="EMBL" id="MQM00166.1"/>
    </source>
</evidence>
<keyword evidence="2" id="KW-1185">Reference proteome</keyword>
<dbReference type="EMBL" id="NMUH01002468">
    <property type="protein sequence ID" value="MQM00166.1"/>
    <property type="molecule type" value="Genomic_DNA"/>
</dbReference>
<protein>
    <submittedName>
        <fullName evidence="1">Uncharacterized protein</fullName>
    </submittedName>
</protein>
<sequence>MRKEVHTISRELQWYNQLVGHVGIHGQRRFTEALEKRSLVYRFGMTGDRAVRTGREIATARSSQSEHDGGAVATRPQNAAYRAVAFTGSVPESDRERTCSWITVQNCLILTQGASKIENKLYSA</sequence>
<gene>
    <name evidence="1" type="ORF">Taro_032897</name>
</gene>
<name>A0A843VW83_COLES</name>
<dbReference type="AlphaFoldDB" id="A0A843VW83"/>
<evidence type="ECO:0000313" key="2">
    <source>
        <dbReference type="Proteomes" id="UP000652761"/>
    </source>
</evidence>